<keyword evidence="5" id="KW-0347">Helicase</keyword>
<evidence type="ECO:0000256" key="2">
    <source>
        <dbReference type="ARBA" id="ARBA00007025"/>
    </source>
</evidence>
<keyword evidence="4" id="KW-0378">Hydrolase</keyword>
<dbReference type="RefSeq" id="XP_025419022.1">
    <property type="nucleotide sequence ID" value="XM_025563237.1"/>
</dbReference>
<keyword evidence="8" id="KW-0539">Nucleus</keyword>
<feature type="compositionally biased region" description="Basic residues" evidence="9">
    <location>
        <begin position="591"/>
        <end position="601"/>
    </location>
</feature>
<dbReference type="Proteomes" id="UP000694846">
    <property type="component" value="Unplaced"/>
</dbReference>
<dbReference type="InterPro" id="IPR000330">
    <property type="entry name" value="SNF2_N"/>
</dbReference>
<dbReference type="InterPro" id="IPR044574">
    <property type="entry name" value="ARIP4-like"/>
</dbReference>
<comment type="subcellular location">
    <subcellularLocation>
        <location evidence="1">Nucleus</location>
    </subcellularLocation>
</comment>
<dbReference type="PROSITE" id="PS51194">
    <property type="entry name" value="HELICASE_CTER"/>
    <property type="match status" value="1"/>
</dbReference>
<protein>
    <submittedName>
        <fullName evidence="13">Transcriptional regulator ATRX homolog</fullName>
    </submittedName>
</protein>
<dbReference type="GO" id="GO:0016887">
    <property type="term" value="F:ATP hydrolysis activity"/>
    <property type="evidence" value="ECO:0007669"/>
    <property type="project" value="InterPro"/>
</dbReference>
<evidence type="ECO:0000259" key="11">
    <source>
        <dbReference type="PROSITE" id="PS51194"/>
    </source>
</evidence>
<feature type="region of interest" description="Disordered" evidence="9">
    <location>
        <begin position="566"/>
        <end position="622"/>
    </location>
</feature>
<dbReference type="GO" id="GO:0005634">
    <property type="term" value="C:nucleus"/>
    <property type="evidence" value="ECO:0007669"/>
    <property type="project" value="UniProtKB-SubCell"/>
</dbReference>
<feature type="domain" description="Helicase C-terminal" evidence="11">
    <location>
        <begin position="1148"/>
        <end position="1316"/>
    </location>
</feature>
<feature type="compositionally biased region" description="Low complexity" evidence="9">
    <location>
        <begin position="602"/>
        <end position="615"/>
    </location>
</feature>
<dbReference type="PANTHER" id="PTHR45797:SF3">
    <property type="entry name" value="TRANSCRIPTIONAL REGULATOR ATRX HOMOLOG"/>
    <property type="match status" value="1"/>
</dbReference>
<dbReference type="OrthoDB" id="9900844at2759"/>
<reference evidence="13" key="1">
    <citation type="submission" date="2025-08" db="UniProtKB">
        <authorList>
            <consortium name="RefSeq"/>
        </authorList>
    </citation>
    <scope>IDENTIFICATION</scope>
    <source>
        <tissue evidence="13">Whole body</tissue>
    </source>
</reference>
<evidence type="ECO:0000256" key="8">
    <source>
        <dbReference type="ARBA" id="ARBA00023242"/>
    </source>
</evidence>
<name>A0A8B8G852_9HEMI</name>
<dbReference type="InterPro" id="IPR027417">
    <property type="entry name" value="P-loop_NTPase"/>
</dbReference>
<gene>
    <name evidence="13" type="primary">LOC112689497</name>
</gene>
<evidence type="ECO:0000256" key="5">
    <source>
        <dbReference type="ARBA" id="ARBA00022806"/>
    </source>
</evidence>
<dbReference type="PANTHER" id="PTHR45797">
    <property type="entry name" value="RAD54-LIKE"/>
    <property type="match status" value="1"/>
</dbReference>
<dbReference type="Pfam" id="PF00176">
    <property type="entry name" value="SNF2-rel_dom"/>
    <property type="match status" value="1"/>
</dbReference>
<dbReference type="SUPFAM" id="SSF52540">
    <property type="entry name" value="P-loop containing nucleoside triphosphate hydrolases"/>
    <property type="match status" value="2"/>
</dbReference>
<feature type="region of interest" description="Disordered" evidence="9">
    <location>
        <begin position="636"/>
        <end position="705"/>
    </location>
</feature>
<keyword evidence="3" id="KW-0547">Nucleotide-binding</keyword>
<keyword evidence="6" id="KW-0067">ATP-binding</keyword>
<dbReference type="Pfam" id="PF00271">
    <property type="entry name" value="Helicase_C"/>
    <property type="match status" value="1"/>
</dbReference>
<dbReference type="InterPro" id="IPR014001">
    <property type="entry name" value="Helicase_ATP-bd"/>
</dbReference>
<dbReference type="InterPro" id="IPR038718">
    <property type="entry name" value="SNF2-like_sf"/>
</dbReference>
<keyword evidence="7" id="KW-0238">DNA-binding</keyword>
<dbReference type="GeneID" id="112689497"/>
<dbReference type="SMART" id="SM00490">
    <property type="entry name" value="HELICc"/>
    <property type="match status" value="1"/>
</dbReference>
<evidence type="ECO:0000313" key="12">
    <source>
        <dbReference type="Proteomes" id="UP000694846"/>
    </source>
</evidence>
<comment type="similarity">
    <text evidence="2">Belongs to the SNF2/RAD54 helicase family.</text>
</comment>
<sequence length="1459" mass="168953">MATIYPDNDEIKFRYENYRNIEDLLNDKVECTICNNDLLNEIISKKMIMVHKSHLFLCCYNCFYKLFEGQEYSCISCKSNYELSNCEKCNLNVCKRCVENHKIVQVSSGVISKCFNCEPQALWKQRAQAANVLKIFFSQLDLPNGLLVNEIEREQNVRKYLVNEAKIGQNSITEKVRNHLCLDFILKSYKCILTEKLSDFFPKTNYIPFDKCLSEFIENCEYILEKTCSTLTNFKKIFNLSSSLNPGVTAMIKALLKSVDEDSCIFSNSRHNIGDESKVMNNNKINEKSTICKTRSASKIKQNKIQSILNSTVCTMNNETIFHLEPTVLLERIDDSILLKKRNNNSTKNVLPNTEEDETVHPLDLFDDLSSISSDAGYSRTLRNRKVLTKKKKINNMTKSKPLIDEKSDDEKENDRLTNFNTINRGFKNKNETEVNLIDINNKNKMEAMQQAINNIDDDSDADNYNENYDNSQKSLNDNLLVENSLLIPQNYSNVNSSESDDSSINDVINSCLIGCRKQNIDHYRKKSQENQLEINGGPDELQNEENMEFSELSDKNDEMVTANRSNNISPFKMPSLSDNSDNSDFDLKVKKNTGSKKRKLTTSSSSNDSDSSSKYFKKTPKKLTKSKNNCVDFAYNSSNDSNSDSDEEDSPVIIKKHKRISRKVYDESSEENDEENGKNITTTPTKGRKNIRKMKNEDELSELTKDALQEEKSRKMRLEKRQQLYNQIFDPPTPIESCKKLVLDFDSETKKELVTVHPDLVKFLKPHQVAGVKFLWDSVFESLDFTKKKKKGSGAILAHCMGLGKTLQIITLVHTLFRYPEIGIKTVLIITPHSTIENWCKEFQKWLKDIPEEKNFLVFNLSESKTYESRNNLVQEWQRESGVLVTSYQSYRTIVKFKGIDKFPTLLETLVDPGPNLIICDEGHLLKNHNSAISKAVNRIKTLRRIVLTGTPLQNNLKEYHCMVDFIRPNLLGSLKDFTNRFINPITNGQYSDSTPLDVKLMKRRSHVLHRMLEGFVQRCDYTVLTPFLPPKHEYVIYLKMSSKQIELYKYYLDKYRQSELFANYHMLQMIWTHPKLLAIYSKQVEKKKQKLKDMESTSSDNTSDVDSHSSSIEQIENVDYNWWKELVTKKDLESVYPYSKFIMMFSLLQECEEIGDKVLIFSQSLNTLDLIQHFLENAELISSDMGGPYGKSWYQGEDFFRIDGSVNLKDREECCDQFNDVTNLKMRLLLLSTKAFNLGVNLTAANRVIIFDVTWNPTLNVQSIFRVFRFGQTKPCYIYRFVSEGTMEQKMYERQISKLSMAFRVIDEHQIDRHFNAKNQEELYEFEPITTPKTTNLPKDRLMAELILKHKDLVIDILEHDSLLQNNEAEELDENDRNAAWDDYEKERSGLISAEQFVLNMNHNSSIDNLKNMLSSRMQTSPEDVALFNTLRNVFPKASMVQLNDMLIQVKQSQAEQ</sequence>
<feature type="region of interest" description="Disordered" evidence="9">
    <location>
        <begin position="1092"/>
        <end position="1112"/>
    </location>
</feature>
<keyword evidence="12" id="KW-1185">Reference proteome</keyword>
<evidence type="ECO:0000256" key="9">
    <source>
        <dbReference type="SAM" id="MobiDB-lite"/>
    </source>
</evidence>
<dbReference type="PROSITE" id="PS51192">
    <property type="entry name" value="HELICASE_ATP_BIND_1"/>
    <property type="match status" value="1"/>
</dbReference>
<dbReference type="InterPro" id="IPR001650">
    <property type="entry name" value="Helicase_C-like"/>
</dbReference>
<accession>A0A8B8G852</accession>
<evidence type="ECO:0000259" key="10">
    <source>
        <dbReference type="PROSITE" id="PS51192"/>
    </source>
</evidence>
<evidence type="ECO:0000256" key="3">
    <source>
        <dbReference type="ARBA" id="ARBA00022741"/>
    </source>
</evidence>
<feature type="domain" description="Helicase ATP-binding" evidence="10">
    <location>
        <begin position="787"/>
        <end position="971"/>
    </location>
</feature>
<organism evidence="12 13">
    <name type="scientific">Sipha flava</name>
    <name type="common">yellow sugarcane aphid</name>
    <dbReference type="NCBI Taxonomy" id="143950"/>
    <lineage>
        <taxon>Eukaryota</taxon>
        <taxon>Metazoa</taxon>
        <taxon>Ecdysozoa</taxon>
        <taxon>Arthropoda</taxon>
        <taxon>Hexapoda</taxon>
        <taxon>Insecta</taxon>
        <taxon>Pterygota</taxon>
        <taxon>Neoptera</taxon>
        <taxon>Paraneoptera</taxon>
        <taxon>Hemiptera</taxon>
        <taxon>Sternorrhyncha</taxon>
        <taxon>Aphidomorpha</taxon>
        <taxon>Aphidoidea</taxon>
        <taxon>Aphididae</taxon>
        <taxon>Sipha</taxon>
    </lineage>
</organism>
<proteinExistence type="inferred from homology"/>
<dbReference type="Gene3D" id="3.40.50.10810">
    <property type="entry name" value="Tandem AAA-ATPase domain"/>
    <property type="match status" value="1"/>
</dbReference>
<dbReference type="GO" id="GO:0003677">
    <property type="term" value="F:DNA binding"/>
    <property type="evidence" value="ECO:0007669"/>
    <property type="project" value="UniProtKB-KW"/>
</dbReference>
<evidence type="ECO:0000313" key="13">
    <source>
        <dbReference type="RefSeq" id="XP_025419022.1"/>
    </source>
</evidence>
<evidence type="ECO:0000256" key="1">
    <source>
        <dbReference type="ARBA" id="ARBA00004123"/>
    </source>
</evidence>
<dbReference type="GO" id="GO:0005524">
    <property type="term" value="F:ATP binding"/>
    <property type="evidence" value="ECO:0007669"/>
    <property type="project" value="UniProtKB-KW"/>
</dbReference>
<dbReference type="Gene3D" id="3.40.50.300">
    <property type="entry name" value="P-loop containing nucleotide triphosphate hydrolases"/>
    <property type="match status" value="1"/>
</dbReference>
<dbReference type="GO" id="GO:0004386">
    <property type="term" value="F:helicase activity"/>
    <property type="evidence" value="ECO:0007669"/>
    <property type="project" value="UniProtKB-KW"/>
</dbReference>
<dbReference type="InterPro" id="IPR049730">
    <property type="entry name" value="SNF2/RAD54-like_C"/>
</dbReference>
<dbReference type="CDD" id="cd18793">
    <property type="entry name" value="SF2_C_SNF"/>
    <property type="match status" value="1"/>
</dbReference>
<dbReference type="SMART" id="SM00487">
    <property type="entry name" value="DEXDc"/>
    <property type="match status" value="1"/>
</dbReference>
<feature type="compositionally biased region" description="Basic and acidic residues" evidence="9">
    <location>
        <begin position="695"/>
        <end position="705"/>
    </location>
</feature>
<evidence type="ECO:0000256" key="6">
    <source>
        <dbReference type="ARBA" id="ARBA00022840"/>
    </source>
</evidence>
<feature type="compositionally biased region" description="Low complexity" evidence="9">
    <location>
        <begin position="1098"/>
        <end position="1112"/>
    </location>
</feature>
<evidence type="ECO:0000256" key="4">
    <source>
        <dbReference type="ARBA" id="ARBA00022801"/>
    </source>
</evidence>
<evidence type="ECO:0000256" key="7">
    <source>
        <dbReference type="ARBA" id="ARBA00023125"/>
    </source>
</evidence>